<dbReference type="HOGENOM" id="CLU_064269_0_0_10"/>
<dbReference type="OrthoDB" id="9813892at2"/>
<dbReference type="PANTHER" id="PTHR47199:SF2">
    <property type="entry name" value="PHOTOSYSTEM II STABILITY_ASSEMBLY FACTOR HCF136, CHLOROPLASTIC"/>
    <property type="match status" value="1"/>
</dbReference>
<dbReference type="RefSeq" id="WP_014682173.1">
    <property type="nucleotide sequence ID" value="NC_017770.1"/>
</dbReference>
<dbReference type="Gene3D" id="2.130.10.10">
    <property type="entry name" value="YVTN repeat-like/Quinoprotein amine dehydrogenase"/>
    <property type="match status" value="2"/>
</dbReference>
<proteinExistence type="predicted"/>
<dbReference type="STRING" id="929556.Solca_3957"/>
<name>H8KM28_SOLCM</name>
<organism evidence="2 3">
    <name type="scientific">Solitalea canadensis (strain ATCC 29591 / DSM 3403 / JCM 21819 / LMG 8368 / NBRC 15130 / NCIMB 12057 / USAM 9D)</name>
    <name type="common">Flexibacter canadensis</name>
    <dbReference type="NCBI Taxonomy" id="929556"/>
    <lineage>
        <taxon>Bacteria</taxon>
        <taxon>Pseudomonadati</taxon>
        <taxon>Bacteroidota</taxon>
        <taxon>Sphingobacteriia</taxon>
        <taxon>Sphingobacteriales</taxon>
        <taxon>Sphingobacteriaceae</taxon>
        <taxon>Solitalea</taxon>
    </lineage>
</organism>
<dbReference type="PANTHER" id="PTHR47199">
    <property type="entry name" value="PHOTOSYSTEM II STABILITY/ASSEMBLY FACTOR HCF136, CHLOROPLASTIC"/>
    <property type="match status" value="1"/>
</dbReference>
<keyword evidence="1" id="KW-0732">Signal</keyword>
<dbReference type="SUPFAM" id="SSF110296">
    <property type="entry name" value="Oligoxyloglucan reducing end-specific cellobiohydrolase"/>
    <property type="match status" value="1"/>
</dbReference>
<feature type="signal peptide" evidence="1">
    <location>
        <begin position="1"/>
        <end position="21"/>
    </location>
</feature>
<evidence type="ECO:0000256" key="1">
    <source>
        <dbReference type="SAM" id="SignalP"/>
    </source>
</evidence>
<evidence type="ECO:0000313" key="2">
    <source>
        <dbReference type="EMBL" id="AFD08950.1"/>
    </source>
</evidence>
<feature type="chain" id="PRO_5003613176" evidence="1">
    <location>
        <begin position="22"/>
        <end position="350"/>
    </location>
</feature>
<dbReference type="AlphaFoldDB" id="H8KM28"/>
<dbReference type="KEGG" id="scn:Solca_3957"/>
<keyword evidence="3" id="KW-1185">Reference proteome</keyword>
<dbReference type="eggNOG" id="COG4447">
    <property type="taxonomic scope" value="Bacteria"/>
</dbReference>
<dbReference type="Proteomes" id="UP000007590">
    <property type="component" value="Chromosome"/>
</dbReference>
<gene>
    <name evidence="2" type="ordered locus">Solca_3957</name>
</gene>
<dbReference type="EMBL" id="CP003349">
    <property type="protein sequence ID" value="AFD08950.1"/>
    <property type="molecule type" value="Genomic_DNA"/>
</dbReference>
<dbReference type="InterPro" id="IPR015943">
    <property type="entry name" value="WD40/YVTN_repeat-like_dom_sf"/>
</dbReference>
<accession>H8KM28</accession>
<sequence>MKKNSCILAFAGICLTSSAIAQTKSLITFTPDTATNIRAIAVVNDSTVWFGGSNGSWGYTTTNGSDWKMGKTELGWQNTDFRSIAVTPDNAVLIANIASPGYILRTNDMGSSWRQVYKNENKEQFFDALVFSDDKNGWALGDPQKGCIQLLKTVDGGLNWSAVDCAFLPKIETGEAFFASSNTSIDAKERSVWIATGGPKARVIYSSNRGKSWKVSETPLQQGEKMTGIFSLAMYNEKLGVVAGGNYDNKAKTDNTIAISVDGGKIWKNKFDKHGQEIKDLPFVSCIQFVPKSKGKKLIAACLPGIYYSDNYGRTWVKINDEGFYTFRFSPSGKTAWFAGAKGKIGRMDF</sequence>
<evidence type="ECO:0000313" key="3">
    <source>
        <dbReference type="Proteomes" id="UP000007590"/>
    </source>
</evidence>
<dbReference type="CDD" id="cd15482">
    <property type="entry name" value="Sialidase_non-viral"/>
    <property type="match status" value="1"/>
</dbReference>
<reference evidence="2" key="1">
    <citation type="submission" date="2012-02" db="EMBL/GenBank/DDBJ databases">
        <title>The complete genome of Solitalea canadensis DSM 3403.</title>
        <authorList>
            <consortium name="US DOE Joint Genome Institute (JGI-PGF)"/>
            <person name="Lucas S."/>
            <person name="Copeland A."/>
            <person name="Lapidus A."/>
            <person name="Glavina del Rio T."/>
            <person name="Dalin E."/>
            <person name="Tice H."/>
            <person name="Bruce D."/>
            <person name="Goodwin L."/>
            <person name="Pitluck S."/>
            <person name="Peters L."/>
            <person name="Ovchinnikova G."/>
            <person name="Lu M."/>
            <person name="Kyrpides N."/>
            <person name="Mavromatis K."/>
            <person name="Ivanova N."/>
            <person name="Brettin T."/>
            <person name="Detter J.C."/>
            <person name="Han C."/>
            <person name="Larimer F."/>
            <person name="Land M."/>
            <person name="Hauser L."/>
            <person name="Markowitz V."/>
            <person name="Cheng J.-F."/>
            <person name="Hugenholtz P."/>
            <person name="Woyke T."/>
            <person name="Wu D."/>
            <person name="Spring S."/>
            <person name="Schroeder M."/>
            <person name="Kopitz M."/>
            <person name="Brambilla E."/>
            <person name="Klenk H.-P."/>
            <person name="Eisen J.A."/>
        </authorList>
    </citation>
    <scope>NUCLEOTIDE SEQUENCE</scope>
    <source>
        <strain evidence="2">DSM 3403</strain>
    </source>
</reference>
<protein>
    <submittedName>
        <fullName evidence="2">Putative photosystem II stability/assembly factor-like protein</fullName>
    </submittedName>
</protein>